<keyword evidence="4" id="KW-0410">Iron transport</keyword>
<dbReference type="Gene3D" id="2.40.170.20">
    <property type="entry name" value="TonB-dependent receptor, beta-barrel domain"/>
    <property type="match status" value="2"/>
</dbReference>
<evidence type="ECO:0000259" key="17">
    <source>
        <dbReference type="Pfam" id="PF07715"/>
    </source>
</evidence>
<evidence type="ECO:0000256" key="7">
    <source>
        <dbReference type="ARBA" id="ARBA00023004"/>
    </source>
</evidence>
<name>A0ABU2ZEG4_9SPHN</name>
<dbReference type="InterPro" id="IPR010917">
    <property type="entry name" value="TonB_rcpt_CS"/>
</dbReference>
<evidence type="ECO:0000256" key="10">
    <source>
        <dbReference type="ARBA" id="ARBA00023136"/>
    </source>
</evidence>
<dbReference type="RefSeq" id="WP_311339240.1">
    <property type="nucleotide sequence ID" value="NZ_JAVRHS010000001.1"/>
</dbReference>
<evidence type="ECO:0000256" key="5">
    <source>
        <dbReference type="ARBA" id="ARBA00022692"/>
    </source>
</evidence>
<comment type="subcellular location">
    <subcellularLocation>
        <location evidence="1 12">Cell outer membrane</location>
        <topology evidence="1 12">Multi-pass membrane protein</topology>
    </subcellularLocation>
</comment>
<evidence type="ECO:0000256" key="9">
    <source>
        <dbReference type="ARBA" id="ARBA00023077"/>
    </source>
</evidence>
<keyword evidence="11 12" id="KW-0998">Cell outer membrane</keyword>
<dbReference type="InterPro" id="IPR012910">
    <property type="entry name" value="Plug_dom"/>
</dbReference>
<organism evidence="18 19">
    <name type="scientific">Croceicoccus esteveae</name>
    <dbReference type="NCBI Taxonomy" id="3075597"/>
    <lineage>
        <taxon>Bacteria</taxon>
        <taxon>Pseudomonadati</taxon>
        <taxon>Pseudomonadota</taxon>
        <taxon>Alphaproteobacteria</taxon>
        <taxon>Sphingomonadales</taxon>
        <taxon>Erythrobacteraceae</taxon>
        <taxon>Croceicoccus</taxon>
    </lineage>
</organism>
<evidence type="ECO:0000313" key="18">
    <source>
        <dbReference type="EMBL" id="MDT0574669.1"/>
    </source>
</evidence>
<feature type="chain" id="PRO_5047375916" evidence="15">
    <location>
        <begin position="28"/>
        <end position="824"/>
    </location>
</feature>
<comment type="similarity">
    <text evidence="12 14">Belongs to the TonB-dependent receptor family.</text>
</comment>
<gene>
    <name evidence="18" type="ORF">RM533_00565</name>
</gene>
<evidence type="ECO:0000256" key="13">
    <source>
        <dbReference type="PROSITE-ProRule" id="PRU10144"/>
    </source>
</evidence>
<dbReference type="PROSITE" id="PS52016">
    <property type="entry name" value="TONB_DEPENDENT_REC_3"/>
    <property type="match status" value="1"/>
</dbReference>
<dbReference type="PANTHER" id="PTHR32552:SF81">
    <property type="entry name" value="TONB-DEPENDENT OUTER MEMBRANE RECEPTOR"/>
    <property type="match status" value="1"/>
</dbReference>
<feature type="domain" description="TonB-dependent receptor plug" evidence="17">
    <location>
        <begin position="65"/>
        <end position="175"/>
    </location>
</feature>
<keyword evidence="6 15" id="KW-0732">Signal</keyword>
<dbReference type="InterPro" id="IPR036942">
    <property type="entry name" value="Beta-barrel_TonB_sf"/>
</dbReference>
<keyword evidence="8" id="KW-0406">Ion transport</keyword>
<protein>
    <submittedName>
        <fullName evidence="18">TonB-dependent receptor</fullName>
    </submittedName>
</protein>
<feature type="short sequence motif" description="TonB C-terminal box" evidence="13">
    <location>
        <begin position="807"/>
        <end position="824"/>
    </location>
</feature>
<evidence type="ECO:0000256" key="1">
    <source>
        <dbReference type="ARBA" id="ARBA00004571"/>
    </source>
</evidence>
<keyword evidence="10 12" id="KW-0472">Membrane</keyword>
<feature type="domain" description="TonB-dependent receptor-like beta-barrel" evidence="16">
    <location>
        <begin position="415"/>
        <end position="767"/>
    </location>
</feature>
<dbReference type="InterPro" id="IPR039426">
    <property type="entry name" value="TonB-dep_rcpt-like"/>
</dbReference>
<evidence type="ECO:0000256" key="6">
    <source>
        <dbReference type="ARBA" id="ARBA00022729"/>
    </source>
</evidence>
<keyword evidence="7" id="KW-0408">Iron</keyword>
<dbReference type="Proteomes" id="UP001259803">
    <property type="component" value="Unassembled WGS sequence"/>
</dbReference>
<dbReference type="Pfam" id="PF07715">
    <property type="entry name" value="Plug"/>
    <property type="match status" value="1"/>
</dbReference>
<feature type="signal peptide" evidence="15">
    <location>
        <begin position="1"/>
        <end position="27"/>
    </location>
</feature>
<dbReference type="EMBL" id="JAVRHS010000001">
    <property type="protein sequence ID" value="MDT0574669.1"/>
    <property type="molecule type" value="Genomic_DNA"/>
</dbReference>
<evidence type="ECO:0000256" key="2">
    <source>
        <dbReference type="ARBA" id="ARBA00022448"/>
    </source>
</evidence>
<evidence type="ECO:0000256" key="11">
    <source>
        <dbReference type="ARBA" id="ARBA00023237"/>
    </source>
</evidence>
<proteinExistence type="inferred from homology"/>
<dbReference type="InterPro" id="IPR000531">
    <property type="entry name" value="Beta-barrel_TonB"/>
</dbReference>
<evidence type="ECO:0000256" key="14">
    <source>
        <dbReference type="RuleBase" id="RU003357"/>
    </source>
</evidence>
<keyword evidence="3 12" id="KW-1134">Transmembrane beta strand</keyword>
<evidence type="ECO:0000256" key="3">
    <source>
        <dbReference type="ARBA" id="ARBA00022452"/>
    </source>
</evidence>
<accession>A0ABU2ZEG4</accession>
<dbReference type="PANTHER" id="PTHR32552">
    <property type="entry name" value="FERRICHROME IRON RECEPTOR-RELATED"/>
    <property type="match status" value="1"/>
</dbReference>
<dbReference type="Pfam" id="PF00593">
    <property type="entry name" value="TonB_dep_Rec_b-barrel"/>
    <property type="match status" value="1"/>
</dbReference>
<keyword evidence="2 12" id="KW-0813">Transport</keyword>
<comment type="caution">
    <text evidence="18">The sequence shown here is derived from an EMBL/GenBank/DDBJ whole genome shotgun (WGS) entry which is preliminary data.</text>
</comment>
<keyword evidence="18" id="KW-0675">Receptor</keyword>
<evidence type="ECO:0000259" key="16">
    <source>
        <dbReference type="Pfam" id="PF00593"/>
    </source>
</evidence>
<keyword evidence="5 12" id="KW-0812">Transmembrane</keyword>
<keyword evidence="19" id="KW-1185">Reference proteome</keyword>
<evidence type="ECO:0000256" key="4">
    <source>
        <dbReference type="ARBA" id="ARBA00022496"/>
    </source>
</evidence>
<evidence type="ECO:0000313" key="19">
    <source>
        <dbReference type="Proteomes" id="UP001259803"/>
    </source>
</evidence>
<evidence type="ECO:0000256" key="12">
    <source>
        <dbReference type="PROSITE-ProRule" id="PRU01360"/>
    </source>
</evidence>
<sequence length="824" mass="89591">MLKNTRSITRLLLCASCTLPFAAPAYAQAQMTEPDFAEAEQDAIAEPAAGGNVILVTANKRSENLQDVPVAISVIGQEQLELTGFSDVKDLSALAPNVTVSEGTTIPTSTIVAIRGIASGSDEQLTLDQGVAVYLDGVYLARSAATAVPAHDIEAVEVLRGPQGTLFGRNSTGGAISFRLRRPTNDFGVDAEAGYGNQDSREALLRVNSGNLIDDNLRVSVTYLHRQNDGYVDNLLTPGDNKDPGFNNVDSIRAALEADLGTTGSVYYSFDYADFEGLAPAAQTVVASERIRGFLANSSTVAGCDLDIEFKRKDALCLDDALPSDSQLYGHVLKLENDFGGVVVRSTTGWRSWRSDIPKNDFDGFGPITGPGFSQASLFNGLPAELIAPLVGAANAPFVSAADVPLVTTSLFETNNNRKQNQISQELELVSDTSGRFNWVVGAFYFYEDSRESNPQQAGFVIDVDQTLRNIPNIGAALADALPEETRYRILTIPSQLDYRTTAESYAVYGQGQYRFGAEENLGLTIGLRYTRDRKTINQQTPFVNIDKASFSEPTGHVTVDYRVSDGINAYAKAARGYRSGGFNVRTQQPAFEPEILWSYEAGLKTEFWDRRARVNLAGFYAEYSDQQVNQPVSNPTGGGFGQTVVNAGSTEYIGVEADFFLEPIDNLVFSGSAGYVHREYKEFPLRLPSGEVIDISDQVLAKTNTPDTTINAAVQYRHNFGDDMFLLGRVGATYEGDHVFFTVPLTSPFTRDLESDAYTLVNAQIRLGDIPLARGARGFVQVWGQNLFDKEYESRAIDFGALGYGSFLHGRPRTYGITAGVSF</sequence>
<reference evidence="18 19" key="1">
    <citation type="submission" date="2023-09" db="EMBL/GenBank/DDBJ databases">
        <authorList>
            <person name="Rey-Velasco X."/>
        </authorList>
    </citation>
    <scope>NUCLEOTIDE SEQUENCE [LARGE SCALE GENOMIC DNA]</scope>
    <source>
        <strain evidence="18 19">F390</strain>
    </source>
</reference>
<dbReference type="PROSITE" id="PS01156">
    <property type="entry name" value="TONB_DEPENDENT_REC_2"/>
    <property type="match status" value="1"/>
</dbReference>
<keyword evidence="9 14" id="KW-0798">TonB box</keyword>
<evidence type="ECO:0000256" key="15">
    <source>
        <dbReference type="SAM" id="SignalP"/>
    </source>
</evidence>
<dbReference type="SUPFAM" id="SSF56935">
    <property type="entry name" value="Porins"/>
    <property type="match status" value="1"/>
</dbReference>
<evidence type="ECO:0000256" key="8">
    <source>
        <dbReference type="ARBA" id="ARBA00023065"/>
    </source>
</evidence>